<comment type="caution">
    <text evidence="9">The sequence shown here is derived from an EMBL/GenBank/DDBJ whole genome shotgun (WGS) entry which is preliminary data.</text>
</comment>
<evidence type="ECO:0000256" key="3">
    <source>
        <dbReference type="ARBA" id="ARBA00022801"/>
    </source>
</evidence>
<evidence type="ECO:0000256" key="2">
    <source>
        <dbReference type="ARBA" id="ARBA00022723"/>
    </source>
</evidence>
<feature type="region of interest" description="Disordered" evidence="7">
    <location>
        <begin position="272"/>
        <end position="294"/>
    </location>
</feature>
<dbReference type="Proteomes" id="UP001489004">
    <property type="component" value="Unassembled WGS sequence"/>
</dbReference>
<gene>
    <name evidence="9" type="ORF">WJX72_007901</name>
</gene>
<dbReference type="GO" id="GO:0003906">
    <property type="term" value="F:DNA-(apurinic or apyrimidinic site) endonuclease activity"/>
    <property type="evidence" value="ECO:0007669"/>
    <property type="project" value="TreeGrafter"/>
</dbReference>
<dbReference type="SUPFAM" id="SSF56219">
    <property type="entry name" value="DNase I-like"/>
    <property type="match status" value="1"/>
</dbReference>
<dbReference type="GO" id="GO:0008081">
    <property type="term" value="F:phosphoric diester hydrolase activity"/>
    <property type="evidence" value="ECO:0007669"/>
    <property type="project" value="TreeGrafter"/>
</dbReference>
<keyword evidence="5" id="KW-0464">Manganese</keyword>
<keyword evidence="3" id="KW-0378">Hydrolase</keyword>
<comment type="cofactor">
    <cofactor evidence="5">
        <name>Mg(2+)</name>
        <dbReference type="ChEBI" id="CHEBI:18420"/>
    </cofactor>
    <cofactor evidence="5">
        <name>Mn(2+)</name>
        <dbReference type="ChEBI" id="CHEBI:29035"/>
    </cofactor>
    <text evidence="5">Probably binds two magnesium or manganese ions per subunit.</text>
</comment>
<evidence type="ECO:0000256" key="7">
    <source>
        <dbReference type="SAM" id="MobiDB-lite"/>
    </source>
</evidence>
<protein>
    <recommendedName>
        <fullName evidence="8">Endonuclease/exonuclease/phosphatase domain-containing protein</fullName>
    </recommendedName>
</protein>
<keyword evidence="2 5" id="KW-0479">Metal-binding</keyword>
<dbReference type="InterPro" id="IPR004808">
    <property type="entry name" value="AP_endonuc_1"/>
</dbReference>
<dbReference type="Gene3D" id="3.60.10.10">
    <property type="entry name" value="Endonuclease/exonuclease/phosphatase"/>
    <property type="match status" value="1"/>
</dbReference>
<feature type="compositionally biased region" description="Low complexity" evidence="7">
    <location>
        <begin position="272"/>
        <end position="288"/>
    </location>
</feature>
<accession>A0AAW1R7Q9</accession>
<dbReference type="PANTHER" id="PTHR22748">
    <property type="entry name" value="AP ENDONUCLEASE"/>
    <property type="match status" value="1"/>
</dbReference>
<feature type="domain" description="Endonuclease/exonuclease/phosphatase" evidence="8">
    <location>
        <begin position="5"/>
        <end position="271"/>
    </location>
</feature>
<dbReference type="GO" id="GO:0046872">
    <property type="term" value="F:metal ion binding"/>
    <property type="evidence" value="ECO:0007669"/>
    <property type="project" value="UniProtKB-KW"/>
</dbReference>
<evidence type="ECO:0000256" key="4">
    <source>
        <dbReference type="ARBA" id="ARBA00022842"/>
    </source>
</evidence>
<dbReference type="CDD" id="cd09088">
    <property type="entry name" value="Ape2-like_AP-endo"/>
    <property type="match status" value="1"/>
</dbReference>
<evidence type="ECO:0000259" key="8">
    <source>
        <dbReference type="Pfam" id="PF03372"/>
    </source>
</evidence>
<sequence>MVRLLTWNVNGLRAILKRRFGSLAALLNHLQADIICFQETKLTRLELEREFALVDGWESFFVFCRTRTGYSGVATFCRAGIAVPVAAQEGITGVLCLEASSGGADAGALANCYGELHARFSQEELKDIDNEGRCVITDHGSFVLFNIYGPALSMEDNIEARFAYKLRFYEALQCRADALRAAGRRVIITGDLNISPAKIDLCDPAEQFEERRDRKWLHCWLTDGGGPFVDVFRQFHPNRKDAYTCWNTATGARVNNYGTRIDLILAADAQRAQHAQPPAAQTSQPSQPGTCDGARSVHMLHVHRQAGDSAFLAVFLSAPIS</sequence>
<evidence type="ECO:0000313" key="10">
    <source>
        <dbReference type="Proteomes" id="UP001489004"/>
    </source>
</evidence>
<name>A0AAW1R7Q9_9CHLO</name>
<dbReference type="GO" id="GO:0006284">
    <property type="term" value="P:base-excision repair"/>
    <property type="evidence" value="ECO:0007669"/>
    <property type="project" value="TreeGrafter"/>
</dbReference>
<feature type="binding site" evidence="5">
    <location>
        <position position="191"/>
    </location>
    <ligand>
        <name>Mg(2+)</name>
        <dbReference type="ChEBI" id="CHEBI:18420"/>
        <label>1</label>
    </ligand>
</feature>
<evidence type="ECO:0000256" key="5">
    <source>
        <dbReference type="PIRSR" id="PIRSR604808-2"/>
    </source>
</evidence>
<keyword evidence="10" id="KW-1185">Reference proteome</keyword>
<dbReference type="GO" id="GO:0008311">
    <property type="term" value="F:double-stranded DNA 3'-5' DNA exonuclease activity"/>
    <property type="evidence" value="ECO:0007669"/>
    <property type="project" value="TreeGrafter"/>
</dbReference>
<feature type="site" description="Important for catalytic activity" evidence="6">
    <location>
        <position position="262"/>
    </location>
</feature>
<organism evidence="9 10">
    <name type="scientific">[Myrmecia] bisecta</name>
    <dbReference type="NCBI Taxonomy" id="41462"/>
    <lineage>
        <taxon>Eukaryota</taxon>
        <taxon>Viridiplantae</taxon>
        <taxon>Chlorophyta</taxon>
        <taxon>core chlorophytes</taxon>
        <taxon>Trebouxiophyceae</taxon>
        <taxon>Trebouxiales</taxon>
        <taxon>Trebouxiaceae</taxon>
        <taxon>Myrmecia</taxon>
    </lineage>
</organism>
<evidence type="ECO:0000256" key="1">
    <source>
        <dbReference type="ARBA" id="ARBA00007092"/>
    </source>
</evidence>
<keyword evidence="4 5" id="KW-0460">Magnesium</keyword>
<feature type="binding site" evidence="5">
    <location>
        <position position="193"/>
    </location>
    <ligand>
        <name>Mg(2+)</name>
        <dbReference type="ChEBI" id="CHEBI:18420"/>
        <label>1</label>
    </ligand>
</feature>
<evidence type="ECO:0000256" key="6">
    <source>
        <dbReference type="PIRSR" id="PIRSR604808-3"/>
    </source>
</evidence>
<dbReference type="GO" id="GO:0005634">
    <property type="term" value="C:nucleus"/>
    <property type="evidence" value="ECO:0007669"/>
    <property type="project" value="TreeGrafter"/>
</dbReference>
<evidence type="ECO:0000313" key="9">
    <source>
        <dbReference type="EMBL" id="KAK9829784.1"/>
    </source>
</evidence>
<dbReference type="InterPro" id="IPR005135">
    <property type="entry name" value="Endo/exonuclease/phosphatase"/>
</dbReference>
<feature type="binding site" evidence="5">
    <location>
        <position position="39"/>
    </location>
    <ligand>
        <name>Mg(2+)</name>
        <dbReference type="ChEBI" id="CHEBI:18420"/>
        <label>1</label>
    </ligand>
</feature>
<feature type="site" description="Transition state stabilizer" evidence="6">
    <location>
        <position position="193"/>
    </location>
</feature>
<dbReference type="EMBL" id="JALJOR010000001">
    <property type="protein sequence ID" value="KAK9829784.1"/>
    <property type="molecule type" value="Genomic_DNA"/>
</dbReference>
<feature type="binding site" evidence="5">
    <location>
        <position position="8"/>
    </location>
    <ligand>
        <name>Mg(2+)</name>
        <dbReference type="ChEBI" id="CHEBI:18420"/>
        <label>1</label>
    </ligand>
</feature>
<dbReference type="PANTHER" id="PTHR22748:SF4">
    <property type="entry name" value="DNA-(APURINIC OR APYRIMIDINIC SITE) ENDONUCLEASE 2"/>
    <property type="match status" value="1"/>
</dbReference>
<dbReference type="Pfam" id="PF03372">
    <property type="entry name" value="Exo_endo_phos"/>
    <property type="match status" value="1"/>
</dbReference>
<proteinExistence type="inferred from homology"/>
<dbReference type="PROSITE" id="PS51435">
    <property type="entry name" value="AP_NUCLEASE_F1_4"/>
    <property type="match status" value="1"/>
</dbReference>
<dbReference type="InterPro" id="IPR036691">
    <property type="entry name" value="Endo/exonu/phosph_ase_sf"/>
</dbReference>
<dbReference type="AlphaFoldDB" id="A0AAW1R7Q9"/>
<reference evidence="9 10" key="1">
    <citation type="journal article" date="2024" name="Nat. Commun.">
        <title>Phylogenomics reveals the evolutionary origins of lichenization in chlorophyte algae.</title>
        <authorList>
            <person name="Puginier C."/>
            <person name="Libourel C."/>
            <person name="Otte J."/>
            <person name="Skaloud P."/>
            <person name="Haon M."/>
            <person name="Grisel S."/>
            <person name="Petersen M."/>
            <person name="Berrin J.G."/>
            <person name="Delaux P.M."/>
            <person name="Dal Grande F."/>
            <person name="Keller J."/>
        </authorList>
    </citation>
    <scope>NUCLEOTIDE SEQUENCE [LARGE SCALE GENOMIC DNA]</scope>
    <source>
        <strain evidence="9 10">SAG 2043</strain>
    </source>
</reference>
<comment type="similarity">
    <text evidence="1">Belongs to the DNA repair enzymes AP/ExoA family.</text>
</comment>